<keyword evidence="2 8" id="KW-0808">Transferase</keyword>
<name>A0A2S8SP14_9BACT</name>
<protein>
    <recommendedName>
        <fullName evidence="8">Cytidylate kinase</fullName>
        <shortName evidence="8">CK</shortName>
        <ecNumber evidence="8">2.7.4.25</ecNumber>
    </recommendedName>
    <alternativeName>
        <fullName evidence="8">Cytidine monophosphate kinase</fullName>
        <shortName evidence="8">CMP kinase</shortName>
    </alternativeName>
</protein>
<proteinExistence type="inferred from homology"/>
<keyword evidence="8" id="KW-0963">Cytoplasm</keyword>
<organism evidence="10 11">
    <name type="scientific">Abditibacterium utsteinense</name>
    <dbReference type="NCBI Taxonomy" id="1960156"/>
    <lineage>
        <taxon>Bacteria</taxon>
        <taxon>Pseudomonadati</taxon>
        <taxon>Abditibacteriota</taxon>
        <taxon>Abditibacteriia</taxon>
        <taxon>Abditibacteriales</taxon>
        <taxon>Abditibacteriaceae</taxon>
        <taxon>Abditibacterium</taxon>
    </lineage>
</organism>
<keyword evidence="5 8" id="KW-0067">ATP-binding</keyword>
<dbReference type="GO" id="GO:0005829">
    <property type="term" value="C:cytosol"/>
    <property type="evidence" value="ECO:0007669"/>
    <property type="project" value="TreeGrafter"/>
</dbReference>
<comment type="subcellular location">
    <subcellularLocation>
        <location evidence="8">Cytoplasm</location>
    </subcellularLocation>
</comment>
<dbReference type="Pfam" id="PF02224">
    <property type="entry name" value="Cytidylate_kin"/>
    <property type="match status" value="1"/>
</dbReference>
<dbReference type="OrthoDB" id="9807434at2"/>
<evidence type="ECO:0000259" key="9">
    <source>
        <dbReference type="Pfam" id="PF02224"/>
    </source>
</evidence>
<dbReference type="NCBIfam" id="TIGR00017">
    <property type="entry name" value="cmk"/>
    <property type="match status" value="1"/>
</dbReference>
<evidence type="ECO:0000256" key="6">
    <source>
        <dbReference type="ARBA" id="ARBA00047615"/>
    </source>
</evidence>
<dbReference type="CDD" id="cd02020">
    <property type="entry name" value="CMPK"/>
    <property type="match status" value="1"/>
</dbReference>
<comment type="similarity">
    <text evidence="1 8">Belongs to the cytidylate kinase family. Type 1 subfamily.</text>
</comment>
<comment type="catalytic activity">
    <reaction evidence="7 8">
        <text>CMP + ATP = CDP + ADP</text>
        <dbReference type="Rhea" id="RHEA:11600"/>
        <dbReference type="ChEBI" id="CHEBI:30616"/>
        <dbReference type="ChEBI" id="CHEBI:58069"/>
        <dbReference type="ChEBI" id="CHEBI:60377"/>
        <dbReference type="ChEBI" id="CHEBI:456216"/>
        <dbReference type="EC" id="2.7.4.25"/>
    </reaction>
</comment>
<evidence type="ECO:0000313" key="10">
    <source>
        <dbReference type="EMBL" id="PQV62531.1"/>
    </source>
</evidence>
<accession>A0A2S8SP14</accession>
<dbReference type="GO" id="GO:0036431">
    <property type="term" value="F:dCMP kinase activity"/>
    <property type="evidence" value="ECO:0007669"/>
    <property type="project" value="InterPro"/>
</dbReference>
<dbReference type="GO" id="GO:0005524">
    <property type="term" value="F:ATP binding"/>
    <property type="evidence" value="ECO:0007669"/>
    <property type="project" value="UniProtKB-UniRule"/>
</dbReference>
<dbReference type="SUPFAM" id="SSF52540">
    <property type="entry name" value="P-loop containing nucleoside triphosphate hydrolases"/>
    <property type="match status" value="1"/>
</dbReference>
<dbReference type="InterPro" id="IPR027417">
    <property type="entry name" value="P-loop_NTPase"/>
</dbReference>
<dbReference type="Gene3D" id="3.40.50.300">
    <property type="entry name" value="P-loop containing nucleotide triphosphate hydrolases"/>
    <property type="match status" value="1"/>
</dbReference>
<dbReference type="GO" id="GO:0015949">
    <property type="term" value="P:nucleobase-containing small molecule interconversion"/>
    <property type="evidence" value="ECO:0007669"/>
    <property type="project" value="TreeGrafter"/>
</dbReference>
<keyword evidence="3 8" id="KW-0547">Nucleotide-binding</keyword>
<feature type="binding site" evidence="8">
    <location>
        <begin position="13"/>
        <end position="21"/>
    </location>
    <ligand>
        <name>ATP</name>
        <dbReference type="ChEBI" id="CHEBI:30616"/>
    </ligand>
</feature>
<dbReference type="Proteomes" id="UP000237684">
    <property type="component" value="Unassembled WGS sequence"/>
</dbReference>
<keyword evidence="4 8" id="KW-0418">Kinase</keyword>
<dbReference type="FunCoup" id="A0A2S8SP14">
    <property type="interactions" value="244"/>
</dbReference>
<comment type="catalytic activity">
    <reaction evidence="6 8">
        <text>dCMP + ATP = dCDP + ADP</text>
        <dbReference type="Rhea" id="RHEA:25094"/>
        <dbReference type="ChEBI" id="CHEBI:30616"/>
        <dbReference type="ChEBI" id="CHEBI:57566"/>
        <dbReference type="ChEBI" id="CHEBI:58593"/>
        <dbReference type="ChEBI" id="CHEBI:456216"/>
        <dbReference type="EC" id="2.7.4.25"/>
    </reaction>
</comment>
<evidence type="ECO:0000256" key="5">
    <source>
        <dbReference type="ARBA" id="ARBA00022840"/>
    </source>
</evidence>
<evidence type="ECO:0000256" key="8">
    <source>
        <dbReference type="HAMAP-Rule" id="MF_00238"/>
    </source>
</evidence>
<dbReference type="EMBL" id="NIGF01000030">
    <property type="protein sequence ID" value="PQV62531.1"/>
    <property type="molecule type" value="Genomic_DNA"/>
</dbReference>
<dbReference type="PANTHER" id="PTHR21299">
    <property type="entry name" value="CYTIDYLATE KINASE/PANTOATE-BETA-ALANINE LIGASE"/>
    <property type="match status" value="1"/>
</dbReference>
<dbReference type="GO" id="GO:0006220">
    <property type="term" value="P:pyrimidine nucleotide metabolic process"/>
    <property type="evidence" value="ECO:0007669"/>
    <property type="project" value="UniProtKB-UniRule"/>
</dbReference>
<comment type="caution">
    <text evidence="10">The sequence shown here is derived from an EMBL/GenBank/DDBJ whole genome shotgun (WGS) entry which is preliminary data.</text>
</comment>
<dbReference type="EC" id="2.7.4.25" evidence="8"/>
<sequence length="234" mass="25241">MEGVSTMIIAIDGPAGAGKGTTAKLVAHELGFAYVDTGAMYRAIALRAHELGFRAPNDATRIAQLSESAPIHFGAGGTQISCDGRDYSNQIRTPEVGALASKVAVLPEVRHHIVERQREIGLEAQSEFGGAVLEGRDIQTVVFPDADLKIFLTASPDARANRRLLQWQKSSQSGDLEDALRDILERDERDSSRETSPLKAADDAVHVLTDEMTPQQVAAQIVELARQKLGTKTS</sequence>
<dbReference type="InterPro" id="IPR011994">
    <property type="entry name" value="Cytidylate_kinase_dom"/>
</dbReference>
<dbReference type="RefSeq" id="WP_106381317.1">
    <property type="nucleotide sequence ID" value="NZ_NIGF01000030.1"/>
</dbReference>
<reference evidence="10 11" key="1">
    <citation type="journal article" date="2018" name="Syst. Appl. Microbiol.">
        <title>Abditibacterium utsteinense sp. nov., the first cultivated member of candidate phylum FBP, isolated from ice-free Antarctic soil samples.</title>
        <authorList>
            <person name="Tahon G."/>
            <person name="Tytgat B."/>
            <person name="Lebbe L."/>
            <person name="Carlier A."/>
            <person name="Willems A."/>
        </authorList>
    </citation>
    <scope>NUCLEOTIDE SEQUENCE [LARGE SCALE GENOMIC DNA]</scope>
    <source>
        <strain evidence="10 11">LMG 29911</strain>
    </source>
</reference>
<dbReference type="InParanoid" id="A0A2S8SP14"/>
<evidence type="ECO:0000256" key="1">
    <source>
        <dbReference type="ARBA" id="ARBA00009427"/>
    </source>
</evidence>
<evidence type="ECO:0000256" key="7">
    <source>
        <dbReference type="ARBA" id="ARBA00048478"/>
    </source>
</evidence>
<dbReference type="HAMAP" id="MF_00238">
    <property type="entry name" value="Cytidyl_kinase_type1"/>
    <property type="match status" value="1"/>
</dbReference>
<keyword evidence="11" id="KW-1185">Reference proteome</keyword>
<dbReference type="InterPro" id="IPR003136">
    <property type="entry name" value="Cytidylate_kin"/>
</dbReference>
<dbReference type="PANTHER" id="PTHR21299:SF2">
    <property type="entry name" value="CYTIDYLATE KINASE"/>
    <property type="match status" value="1"/>
</dbReference>
<evidence type="ECO:0000313" key="11">
    <source>
        <dbReference type="Proteomes" id="UP000237684"/>
    </source>
</evidence>
<gene>
    <name evidence="8" type="primary">cmk</name>
    <name evidence="10" type="ORF">B1R32_13018</name>
</gene>
<evidence type="ECO:0000256" key="4">
    <source>
        <dbReference type="ARBA" id="ARBA00022777"/>
    </source>
</evidence>
<evidence type="ECO:0000256" key="3">
    <source>
        <dbReference type="ARBA" id="ARBA00022741"/>
    </source>
</evidence>
<evidence type="ECO:0000256" key="2">
    <source>
        <dbReference type="ARBA" id="ARBA00022679"/>
    </source>
</evidence>
<feature type="domain" description="Cytidylate kinase" evidence="9">
    <location>
        <begin position="9"/>
        <end position="226"/>
    </location>
</feature>
<dbReference type="GO" id="GO:0036430">
    <property type="term" value="F:CMP kinase activity"/>
    <property type="evidence" value="ECO:0007669"/>
    <property type="project" value="RHEA"/>
</dbReference>
<dbReference type="AlphaFoldDB" id="A0A2S8SP14"/>